<organism evidence="8 9">
    <name type="scientific">Globisporangium ultimum (strain ATCC 200006 / CBS 805.95 / DAOM BR144)</name>
    <name type="common">Pythium ultimum</name>
    <dbReference type="NCBI Taxonomy" id="431595"/>
    <lineage>
        <taxon>Eukaryota</taxon>
        <taxon>Sar</taxon>
        <taxon>Stramenopiles</taxon>
        <taxon>Oomycota</taxon>
        <taxon>Peronosporomycetes</taxon>
        <taxon>Pythiales</taxon>
        <taxon>Pythiaceae</taxon>
        <taxon>Globisporangium</taxon>
    </lineage>
</organism>
<reference evidence="9" key="1">
    <citation type="journal article" date="2010" name="Genome Biol.">
        <title>Genome sequence of the necrotrophic plant pathogen Pythium ultimum reveals original pathogenicity mechanisms and effector repertoire.</title>
        <authorList>
            <person name="Levesque C.A."/>
            <person name="Brouwer H."/>
            <person name="Cano L."/>
            <person name="Hamilton J.P."/>
            <person name="Holt C."/>
            <person name="Huitema E."/>
            <person name="Raffaele S."/>
            <person name="Robideau G.P."/>
            <person name="Thines M."/>
            <person name="Win J."/>
            <person name="Zerillo M.M."/>
            <person name="Beakes G.W."/>
            <person name="Boore J.L."/>
            <person name="Busam D."/>
            <person name="Dumas B."/>
            <person name="Ferriera S."/>
            <person name="Fuerstenberg S.I."/>
            <person name="Gachon C.M."/>
            <person name="Gaulin E."/>
            <person name="Govers F."/>
            <person name="Grenville-Briggs L."/>
            <person name="Horner N."/>
            <person name="Hostetler J."/>
            <person name="Jiang R.H."/>
            <person name="Johnson J."/>
            <person name="Krajaejun T."/>
            <person name="Lin H."/>
            <person name="Meijer H.J."/>
            <person name="Moore B."/>
            <person name="Morris P."/>
            <person name="Phuntmart V."/>
            <person name="Puiu D."/>
            <person name="Shetty J."/>
            <person name="Stajich J.E."/>
            <person name="Tripathy S."/>
            <person name="Wawra S."/>
            <person name="van West P."/>
            <person name="Whitty B.R."/>
            <person name="Coutinho P.M."/>
            <person name="Henrissat B."/>
            <person name="Martin F."/>
            <person name="Thomas P.D."/>
            <person name="Tyler B.M."/>
            <person name="De Vries R.P."/>
            <person name="Kamoun S."/>
            <person name="Yandell M."/>
            <person name="Tisserat N."/>
            <person name="Buell C.R."/>
        </authorList>
    </citation>
    <scope>NUCLEOTIDE SEQUENCE</scope>
    <source>
        <strain evidence="9">DAOM:BR144</strain>
    </source>
</reference>
<dbReference type="InterPro" id="IPR018202">
    <property type="entry name" value="Ser_caboxypep_ser_AS"/>
</dbReference>
<dbReference type="InterPro" id="IPR029058">
    <property type="entry name" value="AB_hydrolase_fold"/>
</dbReference>
<evidence type="ECO:0000256" key="1">
    <source>
        <dbReference type="ARBA" id="ARBA00009431"/>
    </source>
</evidence>
<evidence type="ECO:0000256" key="3">
    <source>
        <dbReference type="ARBA" id="ARBA00022670"/>
    </source>
</evidence>
<dbReference type="Gene3D" id="3.40.50.1820">
    <property type="entry name" value="alpha/beta hydrolase"/>
    <property type="match status" value="1"/>
</dbReference>
<dbReference type="eggNOG" id="KOG1282">
    <property type="taxonomic scope" value="Eukaryota"/>
</dbReference>
<keyword evidence="9" id="KW-1185">Reference proteome</keyword>
<sequence>MPTQDGSICGNTKNETGYIKLANKKDSHYFYWFFESQRSPSEDPLLIWLTGGPGGSSLYALFMENGPCKIQPDLSTTINPYVWTSQANVIWLDQPSGVGFSYFTAPEDKDVNGANVGENMYWFLQGFIEKHPEFENRAFFIVGESYGGHFVPSAAHYVWQQSMLGDAQAGTKKINLQGIGIGNGWVDPDTQYMYAEAMATDNAYNVTFLTEAQIVQMKKDNLVCVAMSQACRANPLNGSVCMDEQTFSWEKHIVPYLAAGRNPYDIRESCHTETDPLCEGDNHLEEFLNLESVHKALNANKKWEQVSEDVSVDFIKFGDNAQPSHLQVADLLNDGVRVLVYNGDADLMCNWQSSEAWTKVLEWMGKRGFNTALEKQFVSHDPLNAGSSPVNGGVVRSFDNFAFLRVFNSGHMVPKNQPAVSLDMINRFFANEAL</sequence>
<evidence type="ECO:0000313" key="9">
    <source>
        <dbReference type="Proteomes" id="UP000019132"/>
    </source>
</evidence>
<dbReference type="InterPro" id="IPR033124">
    <property type="entry name" value="Ser_caboxypep_his_AS"/>
</dbReference>
<accession>K3X2E9</accession>
<reference evidence="8" key="3">
    <citation type="submission" date="2015-02" db="UniProtKB">
        <authorList>
            <consortium name="EnsemblProtists"/>
        </authorList>
    </citation>
    <scope>IDENTIFICATION</scope>
    <source>
        <strain evidence="8">DAOM BR144</strain>
    </source>
</reference>
<protein>
    <recommendedName>
        <fullName evidence="7">Carboxypeptidase</fullName>
        <ecNumber evidence="7">3.4.16.-</ecNumber>
    </recommendedName>
</protein>
<evidence type="ECO:0000256" key="2">
    <source>
        <dbReference type="ARBA" id="ARBA00022645"/>
    </source>
</evidence>
<dbReference type="PROSITE" id="PS00131">
    <property type="entry name" value="CARBOXYPEPT_SER_SER"/>
    <property type="match status" value="1"/>
</dbReference>
<name>K3X2E9_GLOUD</name>
<dbReference type="HOGENOM" id="CLU_008523_10_2_1"/>
<dbReference type="Pfam" id="PF00450">
    <property type="entry name" value="Peptidase_S10"/>
    <property type="match status" value="1"/>
</dbReference>
<dbReference type="SUPFAM" id="SSF53474">
    <property type="entry name" value="alpha/beta-Hydrolases"/>
    <property type="match status" value="1"/>
</dbReference>
<proteinExistence type="inferred from homology"/>
<dbReference type="EMBL" id="GL376562">
    <property type="status" value="NOT_ANNOTATED_CDS"/>
    <property type="molecule type" value="Genomic_DNA"/>
</dbReference>
<dbReference type="InParanoid" id="K3X2E9"/>
<dbReference type="PROSITE" id="PS00560">
    <property type="entry name" value="CARBOXYPEPT_SER_HIS"/>
    <property type="match status" value="1"/>
</dbReference>
<keyword evidence="3 7" id="KW-0645">Protease</keyword>
<evidence type="ECO:0000256" key="4">
    <source>
        <dbReference type="ARBA" id="ARBA00022729"/>
    </source>
</evidence>
<dbReference type="Gene3D" id="1.10.287.410">
    <property type="match status" value="1"/>
</dbReference>
<reference evidence="9" key="2">
    <citation type="submission" date="2010-04" db="EMBL/GenBank/DDBJ databases">
        <authorList>
            <person name="Buell R."/>
            <person name="Hamilton J."/>
            <person name="Hostetler J."/>
        </authorList>
    </citation>
    <scope>NUCLEOTIDE SEQUENCE [LARGE SCALE GENOMIC DNA]</scope>
    <source>
        <strain evidence="9">DAOM:BR144</strain>
    </source>
</reference>
<dbReference type="STRING" id="431595.K3X2E9"/>
<dbReference type="Proteomes" id="UP000019132">
    <property type="component" value="Unassembled WGS sequence"/>
</dbReference>
<dbReference type="AlphaFoldDB" id="K3X2E9"/>
<dbReference type="PANTHER" id="PTHR11802:SF113">
    <property type="entry name" value="SERINE CARBOXYPEPTIDASE CTSA-4.1"/>
    <property type="match status" value="1"/>
</dbReference>
<dbReference type="InterPro" id="IPR001563">
    <property type="entry name" value="Peptidase_S10"/>
</dbReference>
<dbReference type="GO" id="GO:0006508">
    <property type="term" value="P:proteolysis"/>
    <property type="evidence" value="ECO:0007669"/>
    <property type="project" value="UniProtKB-KW"/>
</dbReference>
<keyword evidence="4" id="KW-0732">Signal</keyword>
<dbReference type="GO" id="GO:0004185">
    <property type="term" value="F:serine-type carboxypeptidase activity"/>
    <property type="evidence" value="ECO:0007669"/>
    <property type="project" value="UniProtKB-UniRule"/>
</dbReference>
<evidence type="ECO:0000313" key="8">
    <source>
        <dbReference type="EnsemblProtists" id="PYU1_T011398"/>
    </source>
</evidence>
<dbReference type="OMA" id="AESWGGH"/>
<keyword evidence="5 7" id="KW-0378">Hydrolase</keyword>
<keyword evidence="2 7" id="KW-0121">Carboxypeptidase</keyword>
<dbReference type="PANTHER" id="PTHR11802">
    <property type="entry name" value="SERINE PROTEASE FAMILY S10 SERINE CARBOXYPEPTIDASE"/>
    <property type="match status" value="1"/>
</dbReference>
<dbReference type="VEuPathDB" id="FungiDB:PYU1_G011373"/>
<evidence type="ECO:0000256" key="6">
    <source>
        <dbReference type="ARBA" id="ARBA00023180"/>
    </source>
</evidence>
<dbReference type="EC" id="3.4.16.-" evidence="7"/>
<evidence type="ECO:0000256" key="5">
    <source>
        <dbReference type="ARBA" id="ARBA00022801"/>
    </source>
</evidence>
<comment type="similarity">
    <text evidence="1 7">Belongs to the peptidase S10 family.</text>
</comment>
<evidence type="ECO:0000256" key="7">
    <source>
        <dbReference type="RuleBase" id="RU361156"/>
    </source>
</evidence>
<dbReference type="EnsemblProtists" id="PYU1_T011398">
    <property type="protein sequence ID" value="PYU1_T011398"/>
    <property type="gene ID" value="PYU1_G011373"/>
</dbReference>
<dbReference type="PRINTS" id="PR00724">
    <property type="entry name" value="CRBOXYPTASEC"/>
</dbReference>
<keyword evidence="6" id="KW-0325">Glycoprotein</keyword>